<feature type="domain" description="RNA polymerase sigma factor 70 region 4 type 2" evidence="7">
    <location>
        <begin position="121"/>
        <end position="172"/>
    </location>
</feature>
<dbReference type="SUPFAM" id="SSF88946">
    <property type="entry name" value="Sigma2 domain of RNA polymerase sigma factors"/>
    <property type="match status" value="1"/>
</dbReference>
<keyword evidence="3" id="KW-0731">Sigma factor</keyword>
<dbReference type="SUPFAM" id="SSF88659">
    <property type="entry name" value="Sigma3 and sigma4 domains of RNA polymerase sigma factors"/>
    <property type="match status" value="1"/>
</dbReference>
<keyword evidence="4" id="KW-0804">Transcription</keyword>
<reference evidence="8" key="2">
    <citation type="submission" date="2020-09" db="EMBL/GenBank/DDBJ databases">
        <authorList>
            <person name="Sun Q."/>
            <person name="Ohkuma M."/>
        </authorList>
    </citation>
    <scope>NUCLEOTIDE SEQUENCE</scope>
    <source>
        <strain evidence="8">JCM 3035</strain>
    </source>
</reference>
<dbReference type="EMBL" id="BMPQ01000003">
    <property type="protein sequence ID" value="GGK55935.1"/>
    <property type="molecule type" value="Genomic_DNA"/>
</dbReference>
<dbReference type="PANTHER" id="PTHR43133:SF25">
    <property type="entry name" value="RNA POLYMERASE SIGMA FACTOR RFAY-RELATED"/>
    <property type="match status" value="1"/>
</dbReference>
<feature type="domain" description="RNA polymerase sigma-70 region 2" evidence="6">
    <location>
        <begin position="20"/>
        <end position="88"/>
    </location>
</feature>
<feature type="region of interest" description="Disordered" evidence="5">
    <location>
        <begin position="179"/>
        <end position="226"/>
    </location>
</feature>
<evidence type="ECO:0000256" key="1">
    <source>
        <dbReference type="ARBA" id="ARBA00010641"/>
    </source>
</evidence>
<dbReference type="InterPro" id="IPR013325">
    <property type="entry name" value="RNA_pol_sigma_r2"/>
</dbReference>
<proteinExistence type="inferred from homology"/>
<name>A0A917VA73_9ACTN</name>
<evidence type="ECO:0000256" key="4">
    <source>
        <dbReference type="ARBA" id="ARBA00023163"/>
    </source>
</evidence>
<dbReference type="InterPro" id="IPR013249">
    <property type="entry name" value="RNA_pol_sigma70_r4_t2"/>
</dbReference>
<dbReference type="Pfam" id="PF04542">
    <property type="entry name" value="Sigma70_r2"/>
    <property type="match status" value="1"/>
</dbReference>
<dbReference type="AlphaFoldDB" id="A0A917VA73"/>
<sequence>MSDRLRARIRAGDREAFAEIYEEYARTVYNHAFRLTGDWSTAEEVMADTFLDAWRTREQLEPEGGTVKPWLLGMATNKSRNANRGLGRRLAFLARRPAPDPVADFADETAGRLDDARRLAAVRQVYDRLRRGEREVLALCVWSGLDYAQAAEALGVPVGTVRSRLSRARARLWKLTDQQLREEKPETRGNKETRANNTEPLRRRGELPGEAALTAVPFQEIQEGSR</sequence>
<reference evidence="8" key="1">
    <citation type="journal article" date="2014" name="Int. J. Syst. Evol. Microbiol.">
        <title>Complete genome sequence of Corynebacterium casei LMG S-19264T (=DSM 44701T), isolated from a smear-ripened cheese.</title>
        <authorList>
            <consortium name="US DOE Joint Genome Institute (JGI-PGF)"/>
            <person name="Walter F."/>
            <person name="Albersmeier A."/>
            <person name="Kalinowski J."/>
            <person name="Ruckert C."/>
        </authorList>
    </citation>
    <scope>NUCLEOTIDE SEQUENCE</scope>
    <source>
        <strain evidence="8">JCM 3035</strain>
    </source>
</reference>
<keyword evidence="2" id="KW-0805">Transcription regulation</keyword>
<protein>
    <submittedName>
        <fullName evidence="8">Siderophore-interacting protein</fullName>
    </submittedName>
</protein>
<evidence type="ECO:0000256" key="3">
    <source>
        <dbReference type="ARBA" id="ARBA00023082"/>
    </source>
</evidence>
<gene>
    <name evidence="8" type="ORF">GCM10010094_15460</name>
</gene>
<evidence type="ECO:0000256" key="5">
    <source>
        <dbReference type="SAM" id="MobiDB-lite"/>
    </source>
</evidence>
<dbReference type="GO" id="GO:0016987">
    <property type="term" value="F:sigma factor activity"/>
    <property type="evidence" value="ECO:0007669"/>
    <property type="project" value="UniProtKB-KW"/>
</dbReference>
<dbReference type="GO" id="GO:0006352">
    <property type="term" value="P:DNA-templated transcription initiation"/>
    <property type="evidence" value="ECO:0007669"/>
    <property type="project" value="InterPro"/>
</dbReference>
<dbReference type="RefSeq" id="WP_189321126.1">
    <property type="nucleotide sequence ID" value="NZ_BMPQ01000003.1"/>
</dbReference>
<dbReference type="Proteomes" id="UP000637788">
    <property type="component" value="Unassembled WGS sequence"/>
</dbReference>
<organism evidence="8 9">
    <name type="scientific">Streptomyces flaveus</name>
    <dbReference type="NCBI Taxonomy" id="66370"/>
    <lineage>
        <taxon>Bacteria</taxon>
        <taxon>Bacillati</taxon>
        <taxon>Actinomycetota</taxon>
        <taxon>Actinomycetes</taxon>
        <taxon>Kitasatosporales</taxon>
        <taxon>Streptomycetaceae</taxon>
        <taxon>Streptomyces</taxon>
        <taxon>Streptomyces aurantiacus group</taxon>
    </lineage>
</organism>
<keyword evidence="9" id="KW-1185">Reference proteome</keyword>
<dbReference type="InterPro" id="IPR039425">
    <property type="entry name" value="RNA_pol_sigma-70-like"/>
</dbReference>
<accession>A0A917VA73</accession>
<comment type="caution">
    <text evidence="8">The sequence shown here is derived from an EMBL/GenBank/DDBJ whole genome shotgun (WGS) entry which is preliminary data.</text>
</comment>
<evidence type="ECO:0000256" key="2">
    <source>
        <dbReference type="ARBA" id="ARBA00023015"/>
    </source>
</evidence>
<dbReference type="InterPro" id="IPR007627">
    <property type="entry name" value="RNA_pol_sigma70_r2"/>
</dbReference>
<dbReference type="NCBIfam" id="TIGR02937">
    <property type="entry name" value="sigma70-ECF"/>
    <property type="match status" value="1"/>
</dbReference>
<dbReference type="InterPro" id="IPR036388">
    <property type="entry name" value="WH-like_DNA-bd_sf"/>
</dbReference>
<dbReference type="Gene3D" id="1.10.1740.10">
    <property type="match status" value="1"/>
</dbReference>
<dbReference type="PANTHER" id="PTHR43133">
    <property type="entry name" value="RNA POLYMERASE ECF-TYPE SIGMA FACTO"/>
    <property type="match status" value="1"/>
</dbReference>
<dbReference type="Pfam" id="PF08281">
    <property type="entry name" value="Sigma70_r4_2"/>
    <property type="match status" value="1"/>
</dbReference>
<evidence type="ECO:0000313" key="8">
    <source>
        <dbReference type="EMBL" id="GGK55935.1"/>
    </source>
</evidence>
<dbReference type="Gene3D" id="1.10.10.10">
    <property type="entry name" value="Winged helix-like DNA-binding domain superfamily/Winged helix DNA-binding domain"/>
    <property type="match status" value="1"/>
</dbReference>
<evidence type="ECO:0000259" key="6">
    <source>
        <dbReference type="Pfam" id="PF04542"/>
    </source>
</evidence>
<dbReference type="InterPro" id="IPR014284">
    <property type="entry name" value="RNA_pol_sigma-70_dom"/>
</dbReference>
<evidence type="ECO:0000259" key="7">
    <source>
        <dbReference type="Pfam" id="PF08281"/>
    </source>
</evidence>
<feature type="compositionally biased region" description="Basic and acidic residues" evidence="5">
    <location>
        <begin position="179"/>
        <end position="207"/>
    </location>
</feature>
<dbReference type="GO" id="GO:0003677">
    <property type="term" value="F:DNA binding"/>
    <property type="evidence" value="ECO:0007669"/>
    <property type="project" value="InterPro"/>
</dbReference>
<comment type="similarity">
    <text evidence="1">Belongs to the sigma-70 factor family. ECF subfamily.</text>
</comment>
<dbReference type="InterPro" id="IPR013324">
    <property type="entry name" value="RNA_pol_sigma_r3/r4-like"/>
</dbReference>
<evidence type="ECO:0000313" key="9">
    <source>
        <dbReference type="Proteomes" id="UP000637788"/>
    </source>
</evidence>